<evidence type="ECO:0000256" key="1">
    <source>
        <dbReference type="SAM" id="MobiDB-lite"/>
    </source>
</evidence>
<feature type="transmembrane region" description="Helical" evidence="2">
    <location>
        <begin position="313"/>
        <end position="334"/>
    </location>
</feature>
<evidence type="ECO:0000256" key="2">
    <source>
        <dbReference type="SAM" id="Phobius"/>
    </source>
</evidence>
<keyword evidence="2" id="KW-1133">Transmembrane helix</keyword>
<name>A0A7V1BPJ6_9GAMM</name>
<accession>A0A7V1BPJ6</accession>
<comment type="caution">
    <text evidence="3">The sequence shown here is derived from an EMBL/GenBank/DDBJ whole genome shotgun (WGS) entry which is preliminary data.</text>
</comment>
<dbReference type="AlphaFoldDB" id="A0A7V1BPJ6"/>
<evidence type="ECO:0000313" key="3">
    <source>
        <dbReference type="EMBL" id="HDZ57086.1"/>
    </source>
</evidence>
<feature type="transmembrane region" description="Helical" evidence="2">
    <location>
        <begin position="387"/>
        <end position="407"/>
    </location>
</feature>
<feature type="transmembrane region" description="Helical" evidence="2">
    <location>
        <begin position="195"/>
        <end position="213"/>
    </location>
</feature>
<feature type="transmembrane region" description="Helical" evidence="2">
    <location>
        <begin position="147"/>
        <end position="167"/>
    </location>
</feature>
<dbReference type="InterPro" id="IPR010295">
    <property type="entry name" value="DUF898"/>
</dbReference>
<dbReference type="Proteomes" id="UP000885703">
    <property type="component" value="Unassembled WGS sequence"/>
</dbReference>
<reference evidence="3" key="1">
    <citation type="journal article" date="2020" name="mSystems">
        <title>Genome- and Community-Level Interaction Insights into Carbon Utilization and Element Cycling Functions of Hydrothermarchaeota in Hydrothermal Sediment.</title>
        <authorList>
            <person name="Zhou Z."/>
            <person name="Liu Y."/>
            <person name="Xu W."/>
            <person name="Pan J."/>
            <person name="Luo Z.H."/>
            <person name="Li M."/>
        </authorList>
    </citation>
    <scope>NUCLEOTIDE SEQUENCE [LARGE SCALE GENOMIC DNA]</scope>
    <source>
        <strain evidence="3">HyVt-324</strain>
    </source>
</reference>
<dbReference type="EMBL" id="DRFO01000025">
    <property type="protein sequence ID" value="HDZ57086.1"/>
    <property type="molecule type" value="Genomic_DNA"/>
</dbReference>
<gene>
    <name evidence="3" type="ORF">ENH64_11525</name>
</gene>
<feature type="transmembrane region" description="Helical" evidence="2">
    <location>
        <begin position="219"/>
        <end position="237"/>
    </location>
</feature>
<feature type="region of interest" description="Disordered" evidence="1">
    <location>
        <begin position="77"/>
        <end position="103"/>
    </location>
</feature>
<organism evidence="3">
    <name type="scientific">Halopseudomonas xinjiangensis</name>
    <dbReference type="NCBI Taxonomy" id="487184"/>
    <lineage>
        <taxon>Bacteria</taxon>
        <taxon>Pseudomonadati</taxon>
        <taxon>Pseudomonadota</taxon>
        <taxon>Gammaproteobacteria</taxon>
        <taxon>Pseudomonadales</taxon>
        <taxon>Pseudomonadaceae</taxon>
        <taxon>Halopseudomonas</taxon>
    </lineage>
</organism>
<dbReference type="Pfam" id="PF05987">
    <property type="entry name" value="DUF898"/>
    <property type="match status" value="1"/>
</dbReference>
<feature type="transmembrane region" description="Helical" evidence="2">
    <location>
        <begin position="258"/>
        <end position="284"/>
    </location>
</feature>
<keyword evidence="2" id="KW-0472">Membrane</keyword>
<feature type="transmembrane region" description="Helical" evidence="2">
    <location>
        <begin position="341"/>
        <end position="367"/>
    </location>
</feature>
<proteinExistence type="predicted"/>
<protein>
    <submittedName>
        <fullName evidence="3">DUF898 domain-containing protein</fullName>
    </submittedName>
</protein>
<keyword evidence="2" id="KW-0812">Transmembrane</keyword>
<sequence>MDDMADQFKIRFTGQLADDILVGEIRGSLLKLGFKDSQIDSMLAGRPATIKRQLDLDQAELYQRRLRQAGLLVDIEPDDLRGDHSPGGGPRGDHSPAEAPTLAPAPAPALGAARFEAAEPAEARRHDQPTLKRLEPVEFTGTGGEYFGIWIVNIFLIILTLGFYAPWAKVRTNQYFYGHTQIDGATFQYLADPWVIFRGRLVAIVALLVWMVISEMSLYGSLVLLALFVPALPWIVIRSLKFEAVNSAYRNIRFDFKGSYGGACMVILLWPLVTLLTLLLAAPFSLYKSQAFMVNNSYFGTMPFRLKATARDYYGFFLRIIAVAIGFSVLSVVIGKLVHPVLAGVVGAIGYLALFGYFMAGLTNLVMNATVLGMHGFQSSLGKRRIVWIYLTNSLLVLLTLGFYTPWAKVRMATYRASCTAVSVHGDLNSFIAGESQQTSAMGQEIGEAFDVGVSLI</sequence>